<dbReference type="Proteomes" id="UP000198615">
    <property type="component" value="Unassembled WGS sequence"/>
</dbReference>
<evidence type="ECO:0000256" key="1">
    <source>
        <dbReference type="ARBA" id="ARBA00022490"/>
    </source>
</evidence>
<feature type="domain" description="Helicase C-terminal" evidence="11">
    <location>
        <begin position="816"/>
        <end position="970"/>
    </location>
</feature>
<keyword evidence="8 9" id="KW-0234">DNA repair</keyword>
<dbReference type="Gene3D" id="3.90.1150.50">
    <property type="entry name" value="Transcription-repair-coupling factor, D7 domain"/>
    <property type="match status" value="1"/>
</dbReference>
<feature type="domain" description="Helicase ATP-binding" evidence="10">
    <location>
        <begin position="634"/>
        <end position="795"/>
    </location>
</feature>
<dbReference type="Pfam" id="PF03461">
    <property type="entry name" value="TRCF"/>
    <property type="match status" value="1"/>
</dbReference>
<dbReference type="AlphaFoldDB" id="A0A8G2BEH3"/>
<dbReference type="GO" id="GO:0005524">
    <property type="term" value="F:ATP binding"/>
    <property type="evidence" value="ECO:0007669"/>
    <property type="project" value="UniProtKB-UniRule"/>
</dbReference>
<comment type="similarity">
    <text evidence="9">In the N-terminal section; belongs to the UvrB family.</text>
</comment>
<dbReference type="Gene3D" id="3.30.2060.10">
    <property type="entry name" value="Penicillin-binding protein 1b domain"/>
    <property type="match status" value="1"/>
</dbReference>
<proteinExistence type="inferred from homology"/>
<evidence type="ECO:0000256" key="8">
    <source>
        <dbReference type="ARBA" id="ARBA00023204"/>
    </source>
</evidence>
<dbReference type="SMART" id="SM00490">
    <property type="entry name" value="HELICc"/>
    <property type="match status" value="1"/>
</dbReference>
<dbReference type="Pfam" id="PF00271">
    <property type="entry name" value="Helicase_C"/>
    <property type="match status" value="1"/>
</dbReference>
<dbReference type="HAMAP" id="MF_00969">
    <property type="entry name" value="TRCF"/>
    <property type="match status" value="1"/>
</dbReference>
<keyword evidence="2 9" id="KW-0547">Nucleotide-binding</keyword>
<dbReference type="NCBIfam" id="TIGR00580">
    <property type="entry name" value="mfd"/>
    <property type="match status" value="1"/>
</dbReference>
<organism evidence="12 13">
    <name type="scientific">Thalassobaculum litoreum DSM 18839</name>
    <dbReference type="NCBI Taxonomy" id="1123362"/>
    <lineage>
        <taxon>Bacteria</taxon>
        <taxon>Pseudomonadati</taxon>
        <taxon>Pseudomonadota</taxon>
        <taxon>Alphaproteobacteria</taxon>
        <taxon>Rhodospirillales</taxon>
        <taxon>Thalassobaculaceae</taxon>
        <taxon>Thalassobaculum</taxon>
    </lineage>
</organism>
<dbReference type="EC" id="3.6.4.-" evidence="9"/>
<evidence type="ECO:0000256" key="7">
    <source>
        <dbReference type="ARBA" id="ARBA00023125"/>
    </source>
</evidence>
<gene>
    <name evidence="9" type="primary">mfd</name>
    <name evidence="12" type="ORF">SAMN05660686_00220</name>
</gene>
<dbReference type="EMBL" id="FNBW01000001">
    <property type="protein sequence ID" value="SDF09413.1"/>
    <property type="molecule type" value="Genomic_DNA"/>
</dbReference>
<dbReference type="InterPro" id="IPR005118">
    <property type="entry name" value="TRCF_C"/>
</dbReference>
<dbReference type="GO" id="GO:0000716">
    <property type="term" value="P:transcription-coupled nucleotide-excision repair, DNA damage recognition"/>
    <property type="evidence" value="ECO:0007669"/>
    <property type="project" value="UniProtKB-UniRule"/>
</dbReference>
<dbReference type="SUPFAM" id="SSF143517">
    <property type="entry name" value="TRCF domain-like"/>
    <property type="match status" value="1"/>
</dbReference>
<dbReference type="GO" id="GO:0003684">
    <property type="term" value="F:damaged DNA binding"/>
    <property type="evidence" value="ECO:0007669"/>
    <property type="project" value="InterPro"/>
</dbReference>
<name>A0A8G2BEH3_9PROT</name>
<evidence type="ECO:0000259" key="10">
    <source>
        <dbReference type="PROSITE" id="PS51192"/>
    </source>
</evidence>
<evidence type="ECO:0000256" key="4">
    <source>
        <dbReference type="ARBA" id="ARBA00022801"/>
    </source>
</evidence>
<dbReference type="Pfam" id="PF17757">
    <property type="entry name" value="UvrB_inter"/>
    <property type="match status" value="1"/>
</dbReference>
<evidence type="ECO:0000256" key="2">
    <source>
        <dbReference type="ARBA" id="ARBA00022741"/>
    </source>
</evidence>
<dbReference type="Gene3D" id="3.40.50.300">
    <property type="entry name" value="P-loop containing nucleotide triphosphate hydrolases"/>
    <property type="match status" value="2"/>
</dbReference>
<evidence type="ECO:0000256" key="3">
    <source>
        <dbReference type="ARBA" id="ARBA00022763"/>
    </source>
</evidence>
<dbReference type="Gene3D" id="3.40.50.11180">
    <property type="match status" value="1"/>
</dbReference>
<dbReference type="InterPro" id="IPR037235">
    <property type="entry name" value="TRCF-like_C_D7"/>
</dbReference>
<comment type="function">
    <text evidence="9">Couples transcription and DNA repair by recognizing RNA polymerase (RNAP) stalled at DNA lesions. Mediates ATP-dependent release of RNAP and its truncated transcript from the DNA, and recruitment of nucleotide excision repair machinery to the damaged site.</text>
</comment>
<dbReference type="InterPro" id="IPR036101">
    <property type="entry name" value="CarD-like/TRCF_RID_sf"/>
</dbReference>
<dbReference type="RefSeq" id="WP_093147551.1">
    <property type="nucleotide sequence ID" value="NZ_FNBW01000001.1"/>
</dbReference>
<comment type="caution">
    <text evidence="12">The sequence shown here is derived from an EMBL/GenBank/DDBJ whole genome shotgun (WGS) entry which is preliminary data.</text>
</comment>
<dbReference type="GO" id="GO:0006355">
    <property type="term" value="P:regulation of DNA-templated transcription"/>
    <property type="evidence" value="ECO:0007669"/>
    <property type="project" value="UniProtKB-UniRule"/>
</dbReference>
<reference evidence="12 13" key="1">
    <citation type="submission" date="2016-10" db="EMBL/GenBank/DDBJ databases">
        <authorList>
            <person name="Varghese N."/>
            <person name="Submissions S."/>
        </authorList>
    </citation>
    <scope>NUCLEOTIDE SEQUENCE [LARGE SCALE GENOMIC DNA]</scope>
    <source>
        <strain evidence="12 13">DSM 18839</strain>
    </source>
</reference>
<keyword evidence="13" id="KW-1185">Reference proteome</keyword>
<keyword evidence="1 9" id="KW-0963">Cytoplasm</keyword>
<evidence type="ECO:0000256" key="9">
    <source>
        <dbReference type="HAMAP-Rule" id="MF_00969"/>
    </source>
</evidence>
<dbReference type="SUPFAM" id="SSF141259">
    <property type="entry name" value="CarD-like"/>
    <property type="match status" value="1"/>
</dbReference>
<comment type="similarity">
    <text evidence="9">In the C-terminal section; belongs to the helicase family. RecG subfamily.</text>
</comment>
<dbReference type="InterPro" id="IPR011545">
    <property type="entry name" value="DEAD/DEAH_box_helicase_dom"/>
</dbReference>
<evidence type="ECO:0000259" key="11">
    <source>
        <dbReference type="PROSITE" id="PS51194"/>
    </source>
</evidence>
<keyword evidence="3 9" id="KW-0227">DNA damage</keyword>
<evidence type="ECO:0000256" key="6">
    <source>
        <dbReference type="ARBA" id="ARBA00022840"/>
    </source>
</evidence>
<evidence type="ECO:0000256" key="5">
    <source>
        <dbReference type="ARBA" id="ARBA00022806"/>
    </source>
</evidence>
<dbReference type="InterPro" id="IPR001650">
    <property type="entry name" value="Helicase_C-like"/>
</dbReference>
<dbReference type="GO" id="GO:0005737">
    <property type="term" value="C:cytoplasm"/>
    <property type="evidence" value="ECO:0007669"/>
    <property type="project" value="UniProtKB-SubCell"/>
</dbReference>
<evidence type="ECO:0000313" key="13">
    <source>
        <dbReference type="Proteomes" id="UP000198615"/>
    </source>
</evidence>
<keyword evidence="5" id="KW-0347">Helicase</keyword>
<dbReference type="InterPro" id="IPR047112">
    <property type="entry name" value="RecG/Mfd"/>
</dbReference>
<dbReference type="CDD" id="cd17991">
    <property type="entry name" value="DEXHc_TRCF"/>
    <property type="match status" value="1"/>
</dbReference>
<keyword evidence="4 9" id="KW-0378">Hydrolase</keyword>
<evidence type="ECO:0000313" key="12">
    <source>
        <dbReference type="EMBL" id="SDF09413.1"/>
    </source>
</evidence>
<dbReference type="PANTHER" id="PTHR47964">
    <property type="entry name" value="ATP-DEPENDENT DNA HELICASE HOMOLOG RECG, CHLOROPLASTIC"/>
    <property type="match status" value="1"/>
</dbReference>
<dbReference type="SMART" id="SM00982">
    <property type="entry name" value="TRCF"/>
    <property type="match status" value="1"/>
</dbReference>
<protein>
    <recommendedName>
        <fullName evidence="9">Transcription-repair-coupling factor</fullName>
        <shortName evidence="9">TRCF</shortName>
        <ecNumber evidence="9">3.6.4.-</ecNumber>
    </recommendedName>
</protein>
<dbReference type="SUPFAM" id="SSF52540">
    <property type="entry name" value="P-loop containing nucleoside triphosphate hydrolases"/>
    <property type="match status" value="4"/>
</dbReference>
<dbReference type="InterPro" id="IPR003711">
    <property type="entry name" value="CarD-like/TRCF_RID"/>
</dbReference>
<dbReference type="SMART" id="SM00487">
    <property type="entry name" value="DEXDc"/>
    <property type="match status" value="1"/>
</dbReference>
<dbReference type="SMART" id="SM01058">
    <property type="entry name" value="CarD_TRCF"/>
    <property type="match status" value="1"/>
</dbReference>
<dbReference type="InterPro" id="IPR027417">
    <property type="entry name" value="P-loop_NTPase"/>
</dbReference>
<dbReference type="PANTHER" id="PTHR47964:SF1">
    <property type="entry name" value="ATP-DEPENDENT DNA HELICASE HOMOLOG RECG, CHLOROPLASTIC"/>
    <property type="match status" value="1"/>
</dbReference>
<comment type="subcellular location">
    <subcellularLocation>
        <location evidence="9">Cytoplasm</location>
    </subcellularLocation>
</comment>
<dbReference type="InterPro" id="IPR014001">
    <property type="entry name" value="Helicase_ATP-bd"/>
</dbReference>
<dbReference type="Gene3D" id="2.40.10.170">
    <property type="match status" value="1"/>
</dbReference>
<keyword evidence="7 9" id="KW-0238">DNA-binding</keyword>
<dbReference type="InterPro" id="IPR041471">
    <property type="entry name" value="UvrB_inter"/>
</dbReference>
<dbReference type="PROSITE" id="PS51192">
    <property type="entry name" value="HELICASE_ATP_BIND_1"/>
    <property type="match status" value="1"/>
</dbReference>
<dbReference type="GO" id="GO:0003678">
    <property type="term" value="F:DNA helicase activity"/>
    <property type="evidence" value="ECO:0007669"/>
    <property type="project" value="TreeGrafter"/>
</dbReference>
<dbReference type="PROSITE" id="PS51194">
    <property type="entry name" value="HELICASE_CTER"/>
    <property type="match status" value="1"/>
</dbReference>
<dbReference type="GO" id="GO:0016787">
    <property type="term" value="F:hydrolase activity"/>
    <property type="evidence" value="ECO:0007669"/>
    <property type="project" value="UniProtKB-KW"/>
</dbReference>
<keyword evidence="6 9" id="KW-0067">ATP-binding</keyword>
<dbReference type="Pfam" id="PF02559">
    <property type="entry name" value="CarD_TRCF_RID"/>
    <property type="match status" value="1"/>
</dbReference>
<dbReference type="OrthoDB" id="9804325at2"/>
<dbReference type="InterPro" id="IPR004576">
    <property type="entry name" value="Mfd"/>
</dbReference>
<accession>A0A8G2BEH3</accession>
<dbReference type="Pfam" id="PF00270">
    <property type="entry name" value="DEAD"/>
    <property type="match status" value="1"/>
</dbReference>
<sequence>MDMVGDHDRLFADFPTAVGRVAIASAPEGVDAEAIAALANARGLLLHVARDDTRVAALARAIAFFDPDLRVMQLPAWDCLPYDRVSPNTEIVSRRIDTLARLAARKRSAKPTVVLTTVNAVLQRVPPKSFFDGATLVLKVGQSMPLDELTAFFTRNGYNRSDTVREPGEYAVRGGIVDVFPTGTEEPVRLDFFGDDLEEIRRFDPMSQRTTGKRKSVAFLPVGEVLLDETTIQRFRSGYRSQFGAEVTADPVYEAVSAGRRHGGMEHWLPLFHESLGTVLDYVGDAPVTLDHQAEESASARFEQIQEYHDARVQMLRAGGAEAGGIYRPLDPYALYLAPADWSVLMADRAVGAFTPFSLPEDGAVIDFGAQSGVDLAEARARGGSAVYDAVRDAVVDEIGKGRRVVVAGYSEGSCDRLAHLLRDHGIDAIEPAPSLQAAMALPPATVATAVLPLEHGYRRGALTVISEPDIVGERLVRPSRRRKRRGEDFLREVSSLEAGDYVVHSEHGIGRYLGLETLEIGGAPHDVLRLEYLGGDKLFVPVENIDVLSRYGSQETKAQLDKLGGAGWQARKARVKKRLLDMAEALIGIAAERELRKTEPLYPPPGTYDEFCARFPFTETEDQLKAIDDVLEDMASSRPMDRLVCGDVGFGKTEVALRAALVAAGQGYQVAVVVPTTLLCRQHYRNFRDRFQGFPMRVAQLSRLVTTKDANEIREGLRSGDVNIVVGTHAVLSKQIQFDNLGLVIVDEEQHFGVTQKERLKDLRKEVHVLTMTATPIPRTLQMALSGVREMSLIATPPVDRLAVRTFVMPYDGVIIREALLRERYRGGQTFYVCPRIEDLSRVHERLIKLVPDLRIGLAHGRMAPTELEDVMTAFTDGNYDVLLSTNIVESGLDIPSANTIVIHRSDMFGLAQLYQLRGRVGRSKTRAYAYLTTHPTKVLPPIAKRRLEVMQTLDTLGAGFSLASHDMDIRGAGNLLGDEQSGQVKEVGIELYQELLREAVEAARAGEGTVAEDTSWTPQIALGMPVLIPDAYVPDLSVRMSLYRRIAMLVDKDEIDGFAAELADRFGPTPPEVENLLKVVAIKGLCRSAGIEKVDAGPKGAIVAFRNNTFANPQKLVNFMQQQAGSVQLRPDHKLVYRRAWNKPEQRVLGLTRLMEELAAMAA</sequence>